<accession>A0A9D1GHU6</accession>
<feature type="domain" description="Poly A polymerase head" evidence="10">
    <location>
        <begin position="34"/>
        <end position="153"/>
    </location>
</feature>
<evidence type="ECO:0000259" key="12">
    <source>
        <dbReference type="Pfam" id="PF13735"/>
    </source>
</evidence>
<dbReference type="NCBIfam" id="NF009814">
    <property type="entry name" value="PRK13299.1"/>
    <property type="match status" value="1"/>
</dbReference>
<keyword evidence="4 13" id="KW-0548">Nucleotidyltransferase</keyword>
<organism evidence="13 14">
    <name type="scientific">Candidatus Caccovicinus merdipullorum</name>
    <dbReference type="NCBI Taxonomy" id="2840724"/>
    <lineage>
        <taxon>Bacteria</taxon>
        <taxon>Bacillati</taxon>
        <taxon>Bacillota</taxon>
        <taxon>Clostridia</taxon>
        <taxon>Eubacteriales</taxon>
        <taxon>Candidatus Caccovicinus</taxon>
    </lineage>
</organism>
<comment type="cofactor">
    <cofactor evidence="1">
        <name>Mg(2+)</name>
        <dbReference type="ChEBI" id="CHEBI:18420"/>
    </cofactor>
</comment>
<dbReference type="GO" id="GO:0008033">
    <property type="term" value="P:tRNA processing"/>
    <property type="evidence" value="ECO:0007669"/>
    <property type="project" value="UniProtKB-KW"/>
</dbReference>
<evidence type="ECO:0000256" key="6">
    <source>
        <dbReference type="ARBA" id="ARBA00022741"/>
    </source>
</evidence>
<comment type="similarity">
    <text evidence="9">Belongs to the tRNA nucleotidyltransferase/poly(A) polymerase family.</text>
</comment>
<feature type="domain" description="CCA-adding enzyme C-terminal" evidence="12">
    <location>
        <begin position="258"/>
        <end position="405"/>
    </location>
</feature>
<evidence type="ECO:0000256" key="4">
    <source>
        <dbReference type="ARBA" id="ARBA00022695"/>
    </source>
</evidence>
<dbReference type="Gene3D" id="3.30.460.10">
    <property type="entry name" value="Beta Polymerase, domain 2"/>
    <property type="match status" value="1"/>
</dbReference>
<name>A0A9D1GHU6_9FIRM</name>
<protein>
    <submittedName>
        <fullName evidence="13">CCA tRNA nucleotidyltransferase</fullName>
        <ecNumber evidence="13">2.7.7.72</ecNumber>
    </submittedName>
</protein>
<dbReference type="SUPFAM" id="SSF81891">
    <property type="entry name" value="Poly A polymerase C-terminal region-like"/>
    <property type="match status" value="1"/>
</dbReference>
<reference evidence="13" key="2">
    <citation type="journal article" date="2021" name="PeerJ">
        <title>Extensive microbial diversity within the chicken gut microbiome revealed by metagenomics and culture.</title>
        <authorList>
            <person name="Gilroy R."/>
            <person name="Ravi A."/>
            <person name="Getino M."/>
            <person name="Pursley I."/>
            <person name="Horton D.L."/>
            <person name="Alikhan N.F."/>
            <person name="Baker D."/>
            <person name="Gharbi K."/>
            <person name="Hall N."/>
            <person name="Watson M."/>
            <person name="Adriaenssens E.M."/>
            <person name="Foster-Nyarko E."/>
            <person name="Jarju S."/>
            <person name="Secka A."/>
            <person name="Antonio M."/>
            <person name="Oren A."/>
            <person name="Chaudhuri R.R."/>
            <person name="La Ragione R."/>
            <person name="Hildebrand F."/>
            <person name="Pallen M.J."/>
        </authorList>
    </citation>
    <scope>NUCLEOTIDE SEQUENCE</scope>
    <source>
        <strain evidence="13">CHK123-3438</strain>
    </source>
</reference>
<proteinExistence type="inferred from homology"/>
<dbReference type="AlphaFoldDB" id="A0A9D1GHU6"/>
<comment type="caution">
    <text evidence="13">The sequence shown here is derived from an EMBL/GenBank/DDBJ whole genome shotgun (WGS) entry which is preliminary data.</text>
</comment>
<dbReference type="EMBL" id="DVKS01000033">
    <property type="protein sequence ID" value="HIT40807.1"/>
    <property type="molecule type" value="Genomic_DNA"/>
</dbReference>
<evidence type="ECO:0000256" key="5">
    <source>
        <dbReference type="ARBA" id="ARBA00022723"/>
    </source>
</evidence>
<dbReference type="GO" id="GO:0004810">
    <property type="term" value="F:CCA tRNA nucleotidyltransferase activity"/>
    <property type="evidence" value="ECO:0007669"/>
    <property type="project" value="UniProtKB-EC"/>
</dbReference>
<dbReference type="Pfam" id="PF13735">
    <property type="entry name" value="tRNA_NucTran2_2"/>
    <property type="match status" value="1"/>
</dbReference>
<evidence type="ECO:0000313" key="14">
    <source>
        <dbReference type="Proteomes" id="UP000886860"/>
    </source>
</evidence>
<evidence type="ECO:0000256" key="3">
    <source>
        <dbReference type="ARBA" id="ARBA00022694"/>
    </source>
</evidence>
<dbReference type="EC" id="2.7.7.72" evidence="13"/>
<evidence type="ECO:0000259" key="10">
    <source>
        <dbReference type="Pfam" id="PF01743"/>
    </source>
</evidence>
<dbReference type="InterPro" id="IPR043519">
    <property type="entry name" value="NT_sf"/>
</dbReference>
<sequence length="419" mass="47222">MPEGWNLETALRIEMPEGAEEIISRLKGRGYEAFAVGGCVRDSIMGRTPEDWDITTSALPVQVKEVFRRTIDTGIQHGTVTVMKGGIGYEVTTYRIDGEYRDGRHPSSVSFTSNLREDLRRRDFTINAMAYSHETGLVDAFGGLEDMKAGRIRCVGDPVERFTEDALRILRAIRFSAQLDFSIEDETLKAITTMAPNLAKVSRERVQTELTKLLLSPHPEKIRQVYDTGISPYVSEAFHRLNLENLQVNGRLPKKKHVRWGVFLKDASGTDAVQILRDLKLDNDTINRVRVLNQWINRPVCPDEKEIRRAMSAMEPSLFDDLLDIWEILGKTEEEQEQAGMRRETSGIIRRRGDCVSLKELAVSGRDLMDAGMKPGKAVGAMLQYLLSQVLEEPEQNKKETLLALAARRNEFSGPDDGG</sequence>
<dbReference type="GO" id="GO:0000049">
    <property type="term" value="F:tRNA binding"/>
    <property type="evidence" value="ECO:0007669"/>
    <property type="project" value="TreeGrafter"/>
</dbReference>
<keyword evidence="6" id="KW-0547">Nucleotide-binding</keyword>
<dbReference type="SUPFAM" id="SSF81301">
    <property type="entry name" value="Nucleotidyltransferase"/>
    <property type="match status" value="1"/>
</dbReference>
<dbReference type="Gene3D" id="1.10.3090.10">
    <property type="entry name" value="cca-adding enzyme, domain 2"/>
    <property type="match status" value="1"/>
</dbReference>
<dbReference type="Pfam" id="PF01743">
    <property type="entry name" value="PolyA_pol"/>
    <property type="match status" value="1"/>
</dbReference>
<evidence type="ECO:0000259" key="11">
    <source>
        <dbReference type="Pfam" id="PF12627"/>
    </source>
</evidence>
<feature type="domain" description="tRNA nucleotidyltransferase/poly(A) polymerase RNA and SrmB- binding" evidence="11">
    <location>
        <begin position="180"/>
        <end position="234"/>
    </location>
</feature>
<dbReference type="PANTHER" id="PTHR46173:SF1">
    <property type="entry name" value="CCA TRNA NUCLEOTIDYLTRANSFERASE 1, MITOCHONDRIAL"/>
    <property type="match status" value="1"/>
</dbReference>
<evidence type="ECO:0000256" key="9">
    <source>
        <dbReference type="RuleBase" id="RU003953"/>
    </source>
</evidence>
<evidence type="ECO:0000256" key="7">
    <source>
        <dbReference type="ARBA" id="ARBA00022842"/>
    </source>
</evidence>
<keyword evidence="3" id="KW-0819">tRNA processing</keyword>
<evidence type="ECO:0000313" key="13">
    <source>
        <dbReference type="EMBL" id="HIT40807.1"/>
    </source>
</evidence>
<dbReference type="CDD" id="cd05398">
    <property type="entry name" value="NT_ClassII-CCAase"/>
    <property type="match status" value="1"/>
</dbReference>
<evidence type="ECO:0000256" key="8">
    <source>
        <dbReference type="ARBA" id="ARBA00022884"/>
    </source>
</evidence>
<keyword evidence="2 9" id="KW-0808">Transferase</keyword>
<dbReference type="Gene3D" id="1.10.246.80">
    <property type="match status" value="1"/>
</dbReference>
<evidence type="ECO:0000256" key="1">
    <source>
        <dbReference type="ARBA" id="ARBA00001946"/>
    </source>
</evidence>
<dbReference type="InterPro" id="IPR032810">
    <property type="entry name" value="CCA-adding_enz_C"/>
</dbReference>
<evidence type="ECO:0000256" key="2">
    <source>
        <dbReference type="ARBA" id="ARBA00022679"/>
    </source>
</evidence>
<dbReference type="Proteomes" id="UP000886860">
    <property type="component" value="Unassembled WGS sequence"/>
</dbReference>
<keyword evidence="7" id="KW-0460">Magnesium</keyword>
<gene>
    <name evidence="13" type="ORF">IAB60_01715</name>
</gene>
<dbReference type="PANTHER" id="PTHR46173">
    <property type="entry name" value="CCA TRNA NUCLEOTIDYLTRANSFERASE 1, MITOCHONDRIAL"/>
    <property type="match status" value="1"/>
</dbReference>
<dbReference type="InterPro" id="IPR050264">
    <property type="entry name" value="Bact_CCA-adding_enz_type3_sf"/>
</dbReference>
<dbReference type="InterPro" id="IPR032828">
    <property type="entry name" value="PolyA_RNA-bd"/>
</dbReference>
<keyword evidence="8 9" id="KW-0694">RNA-binding</keyword>
<dbReference type="InterPro" id="IPR002646">
    <property type="entry name" value="PolA_pol_head_dom"/>
</dbReference>
<dbReference type="Pfam" id="PF12627">
    <property type="entry name" value="PolyA_pol_RNAbd"/>
    <property type="match status" value="1"/>
</dbReference>
<keyword evidence="5" id="KW-0479">Metal-binding</keyword>
<dbReference type="GO" id="GO:0000166">
    <property type="term" value="F:nucleotide binding"/>
    <property type="evidence" value="ECO:0007669"/>
    <property type="project" value="UniProtKB-KW"/>
</dbReference>
<dbReference type="GO" id="GO:0046872">
    <property type="term" value="F:metal ion binding"/>
    <property type="evidence" value="ECO:0007669"/>
    <property type="project" value="UniProtKB-KW"/>
</dbReference>
<reference evidence="13" key="1">
    <citation type="submission" date="2020-10" db="EMBL/GenBank/DDBJ databases">
        <authorList>
            <person name="Gilroy R."/>
        </authorList>
    </citation>
    <scope>NUCLEOTIDE SEQUENCE</scope>
    <source>
        <strain evidence="13">CHK123-3438</strain>
    </source>
</reference>